<dbReference type="PANTHER" id="PTHR40240">
    <property type="entry name" value="PLEXUS, ISOFORM A"/>
    <property type="match status" value="1"/>
</dbReference>
<feature type="region of interest" description="Disordered" evidence="1">
    <location>
        <begin position="123"/>
        <end position="161"/>
    </location>
</feature>
<evidence type="ECO:0008006" key="4">
    <source>
        <dbReference type="Google" id="ProtNLM"/>
    </source>
</evidence>
<feature type="region of interest" description="Disordered" evidence="1">
    <location>
        <begin position="605"/>
        <end position="632"/>
    </location>
</feature>
<protein>
    <recommendedName>
        <fullName evidence="4">Plexus</fullName>
    </recommendedName>
</protein>
<feature type="region of interest" description="Disordered" evidence="1">
    <location>
        <begin position="946"/>
        <end position="969"/>
    </location>
</feature>
<feature type="region of interest" description="Disordered" evidence="1">
    <location>
        <begin position="231"/>
        <end position="277"/>
    </location>
</feature>
<feature type="compositionally biased region" description="Pro residues" evidence="1">
    <location>
        <begin position="195"/>
        <end position="208"/>
    </location>
</feature>
<feature type="compositionally biased region" description="Basic and acidic residues" evidence="1">
    <location>
        <begin position="238"/>
        <end position="259"/>
    </location>
</feature>
<dbReference type="AlphaFoldDB" id="A0AAV2QI05"/>
<feature type="compositionally biased region" description="Low complexity" evidence="1">
    <location>
        <begin position="132"/>
        <end position="147"/>
    </location>
</feature>
<feature type="compositionally biased region" description="Polar residues" evidence="1">
    <location>
        <begin position="605"/>
        <end position="616"/>
    </location>
</feature>
<reference evidence="2 3" key="1">
    <citation type="submission" date="2024-05" db="EMBL/GenBank/DDBJ databases">
        <authorList>
            <person name="Wallberg A."/>
        </authorList>
    </citation>
    <scope>NUCLEOTIDE SEQUENCE [LARGE SCALE GENOMIC DNA]</scope>
</reference>
<keyword evidence="3" id="KW-1185">Reference proteome</keyword>
<evidence type="ECO:0000313" key="2">
    <source>
        <dbReference type="EMBL" id="CAL4081425.1"/>
    </source>
</evidence>
<evidence type="ECO:0000313" key="3">
    <source>
        <dbReference type="Proteomes" id="UP001497623"/>
    </source>
</evidence>
<dbReference type="PANTHER" id="PTHR40240:SF1">
    <property type="entry name" value="PLEXUS, ISOFORM A"/>
    <property type="match status" value="1"/>
</dbReference>
<gene>
    <name evidence="2" type="ORF">MNOR_LOCUS11554</name>
</gene>
<dbReference type="EMBL" id="CAXKWB010006107">
    <property type="protein sequence ID" value="CAL4081425.1"/>
    <property type="molecule type" value="Genomic_DNA"/>
</dbReference>
<feature type="compositionally biased region" description="Low complexity" evidence="1">
    <location>
        <begin position="946"/>
        <end position="965"/>
    </location>
</feature>
<organism evidence="2 3">
    <name type="scientific">Meganyctiphanes norvegica</name>
    <name type="common">Northern krill</name>
    <name type="synonym">Thysanopoda norvegica</name>
    <dbReference type="NCBI Taxonomy" id="48144"/>
    <lineage>
        <taxon>Eukaryota</taxon>
        <taxon>Metazoa</taxon>
        <taxon>Ecdysozoa</taxon>
        <taxon>Arthropoda</taxon>
        <taxon>Crustacea</taxon>
        <taxon>Multicrustacea</taxon>
        <taxon>Malacostraca</taxon>
        <taxon>Eumalacostraca</taxon>
        <taxon>Eucarida</taxon>
        <taxon>Euphausiacea</taxon>
        <taxon>Euphausiidae</taxon>
        <taxon>Meganyctiphanes</taxon>
    </lineage>
</organism>
<dbReference type="Proteomes" id="UP001497623">
    <property type="component" value="Unassembled WGS sequence"/>
</dbReference>
<evidence type="ECO:0000256" key="1">
    <source>
        <dbReference type="SAM" id="MobiDB-lite"/>
    </source>
</evidence>
<feature type="region of interest" description="Disordered" evidence="1">
    <location>
        <begin position="848"/>
        <end position="885"/>
    </location>
</feature>
<proteinExistence type="predicted"/>
<name>A0AAV2QI05_MEGNR</name>
<sequence>MKQVYGRSDGGGGDIKLPSCYVCGCPRTGQYPLAIRQQPSGSYFPFLETHEPPDRSETPSATGHVLSCFLCFSYLNQQWELYERDKVPPVKRIYWLKRIDNGPYTGVEVGVQSEYASQLLGLAPDASDSKRPPAGAGPVAGPSSSRLAPPPLPPPVAAPSLAVHSSRMPGIDIKRSRLHPPQPQAPTAMTLPPRGMVPPQPQPPNAMSLPPPGVVPPLPLAHSITHMVPQQEALDLSVDSRRGTKRSLEEEANSARELPKSSSMSGSSRPEVLDLSMPDKNATTEVCYICGDHHKKGTLVDIYATQQSGSVPFYSSLTQHSRPSKSHPMEASGRVQGCRDCYNHLLVQWEANEALKIPHSERNYSLRKRRSIQDASSFICFKCGLAFPSSSLRMMYSKPNTENEPYYPFLQTLEPPDGASPISPQGVVQVCGVCNRNIPREHKSLLLKKTTQSAVDLNKKSSPEPSVMSEMAVSGHKSRSASPAIVGPPVTSPHVILAQTAGDADAAIPRMGEETSCYMCHQVHSGQMMHWIAMVPERAGEDKMYFSFLKFLPRNIVNTVIKEGRVQVCPLCYLHISSQWADYDKENVPINQRHFSLRNITSSTHSPRLTPISSLTNPSGNENESPPPILNSPVGEAASALSDMYKNTTSLGYQGQPLHTLEVVPAHLDTKTPTLPVISKQRALNIAIDCFVCGTHSKPGQTYAIKSETKVPNEPFYPFLAKHVSAHPEARVDESTVLACLCCFHSLFIQWQRYERSQVDHYARLYDNYNFTCYVCTGKTYRKRLYLLPIKDYPFLLDHQRPSGGMVVENGRSVVVCKDCYSSLKSQYIELEKWGLPVDKRQYNWIQRPPPPRFQPESSSTGAAAGASPTGSTITNNNNTSPMTTTSTVASWATTMANMSPGGQSTTGVVVLGTSTAVGGNMGSNHLGVSKSSVVQQLHGLSIVRSSSAGGNNSSSSSPAAAAVSCTTGSPDIVARM</sequence>
<feature type="region of interest" description="Disordered" evidence="1">
    <location>
        <begin position="173"/>
        <end position="208"/>
    </location>
</feature>
<feature type="compositionally biased region" description="Pro residues" evidence="1">
    <location>
        <begin position="148"/>
        <end position="157"/>
    </location>
</feature>
<accession>A0AAV2QI05</accession>
<comment type="caution">
    <text evidence="2">The sequence shown here is derived from an EMBL/GenBank/DDBJ whole genome shotgun (WGS) entry which is preliminary data.</text>
</comment>
<feature type="compositionally biased region" description="Low complexity" evidence="1">
    <location>
        <begin position="858"/>
        <end position="885"/>
    </location>
</feature>